<dbReference type="GO" id="GO:0015421">
    <property type="term" value="F:ABC-type oligopeptide transporter activity"/>
    <property type="evidence" value="ECO:0007669"/>
    <property type="project" value="TreeGrafter"/>
</dbReference>
<proteinExistence type="predicted"/>
<dbReference type="PANTHER" id="PTHR43394:SF1">
    <property type="entry name" value="ATP-BINDING CASSETTE SUB-FAMILY B MEMBER 10, MITOCHONDRIAL"/>
    <property type="match status" value="1"/>
</dbReference>
<dbReference type="AlphaFoldDB" id="A0A4R4V8S9"/>
<dbReference type="InterPro" id="IPR027417">
    <property type="entry name" value="P-loop_NTPase"/>
</dbReference>
<comment type="caution">
    <text evidence="2">The sequence shown here is derived from an EMBL/GenBank/DDBJ whole genome shotgun (WGS) entry which is preliminary data.</text>
</comment>
<dbReference type="PANTHER" id="PTHR43394">
    <property type="entry name" value="ATP-DEPENDENT PERMEASE MDL1, MITOCHONDRIAL"/>
    <property type="match status" value="1"/>
</dbReference>
<dbReference type="Proteomes" id="UP000295258">
    <property type="component" value="Unassembled WGS sequence"/>
</dbReference>
<dbReference type="Gene3D" id="3.40.50.300">
    <property type="entry name" value="P-loop containing nucleotide triphosphate hydrolases"/>
    <property type="match status" value="1"/>
</dbReference>
<dbReference type="EMBL" id="SMKO01000073">
    <property type="protein sequence ID" value="TDD01728.1"/>
    <property type="molecule type" value="Genomic_DNA"/>
</dbReference>
<accession>A0A4R4V8S9</accession>
<gene>
    <name evidence="2" type="ORF">E1292_25240</name>
</gene>
<dbReference type="GO" id="GO:0005524">
    <property type="term" value="F:ATP binding"/>
    <property type="evidence" value="ECO:0007669"/>
    <property type="project" value="UniProtKB-KW"/>
</dbReference>
<dbReference type="SUPFAM" id="SSF52540">
    <property type="entry name" value="P-loop containing nucleoside triphosphate hydrolases"/>
    <property type="match status" value="1"/>
</dbReference>
<dbReference type="Pfam" id="PF00005">
    <property type="entry name" value="ABC_tran"/>
    <property type="match status" value="1"/>
</dbReference>
<reference evidence="2 3" key="1">
    <citation type="submission" date="2019-03" db="EMBL/GenBank/DDBJ databases">
        <title>Draft genome sequences of novel Actinobacteria.</title>
        <authorList>
            <person name="Sahin N."/>
            <person name="Ay H."/>
            <person name="Saygin H."/>
        </authorList>
    </citation>
    <scope>NUCLEOTIDE SEQUENCE [LARGE SCALE GENOMIC DNA]</scope>
    <source>
        <strain evidence="2 3">KC310</strain>
    </source>
</reference>
<evidence type="ECO:0000259" key="1">
    <source>
        <dbReference type="Pfam" id="PF00005"/>
    </source>
</evidence>
<organism evidence="2 3">
    <name type="scientific">Nonomuraea deserti</name>
    <dbReference type="NCBI Taxonomy" id="1848322"/>
    <lineage>
        <taxon>Bacteria</taxon>
        <taxon>Bacillati</taxon>
        <taxon>Actinomycetota</taxon>
        <taxon>Actinomycetes</taxon>
        <taxon>Streptosporangiales</taxon>
        <taxon>Streptosporangiaceae</taxon>
        <taxon>Nonomuraea</taxon>
    </lineage>
</organism>
<keyword evidence="2" id="KW-0547">Nucleotide-binding</keyword>
<keyword evidence="2" id="KW-0067">ATP-binding</keyword>
<evidence type="ECO:0000313" key="2">
    <source>
        <dbReference type="EMBL" id="TDD01728.1"/>
    </source>
</evidence>
<name>A0A4R4V8S9_9ACTN</name>
<dbReference type="GO" id="GO:0016887">
    <property type="term" value="F:ATP hydrolysis activity"/>
    <property type="evidence" value="ECO:0007669"/>
    <property type="project" value="InterPro"/>
</dbReference>
<dbReference type="InterPro" id="IPR039421">
    <property type="entry name" value="Type_1_exporter"/>
</dbReference>
<keyword evidence="3" id="KW-1185">Reference proteome</keyword>
<dbReference type="InterPro" id="IPR003439">
    <property type="entry name" value="ABC_transporter-like_ATP-bd"/>
</dbReference>
<sequence>MVGHLPPAARALPVPLARHLSGGADLSGGQRQRIALARTLFALRHGSPVIVLDEPTATLDVRAEARFFDEFAELTQGATTLLISHRFATVRRADLIVVLAGGRRVEQGSHDGLMALDGRYASLFRLQARRFAGCTGDPT</sequence>
<feature type="domain" description="ABC transporter" evidence="1">
    <location>
        <begin position="21"/>
        <end position="57"/>
    </location>
</feature>
<protein>
    <submittedName>
        <fullName evidence="2">ATP-binding cassette domain-containing protein</fullName>
    </submittedName>
</protein>
<evidence type="ECO:0000313" key="3">
    <source>
        <dbReference type="Proteomes" id="UP000295258"/>
    </source>
</evidence>